<evidence type="ECO:0000256" key="3">
    <source>
        <dbReference type="ARBA" id="ARBA00022516"/>
    </source>
</evidence>
<protein>
    <recommendedName>
        <fullName evidence="14">Phosphatidate cytidylyltransferase</fullName>
    </recommendedName>
</protein>
<evidence type="ECO:0000313" key="13">
    <source>
        <dbReference type="EMBL" id="GAI28279.1"/>
    </source>
</evidence>
<keyword evidence="8" id="KW-0443">Lipid metabolism</keyword>
<evidence type="ECO:0000256" key="6">
    <source>
        <dbReference type="ARBA" id="ARBA00022695"/>
    </source>
</evidence>
<feature type="transmembrane region" description="Helical" evidence="12">
    <location>
        <begin position="108"/>
        <end position="130"/>
    </location>
</feature>
<accession>X1PBI2</accession>
<name>X1PBI2_9ZZZZ</name>
<keyword evidence="3" id="KW-0444">Lipid biosynthesis</keyword>
<comment type="caution">
    <text evidence="13">The sequence shown here is derived from an EMBL/GenBank/DDBJ whole genome shotgun (WGS) entry which is preliminary data.</text>
</comment>
<evidence type="ECO:0000256" key="7">
    <source>
        <dbReference type="ARBA" id="ARBA00022989"/>
    </source>
</evidence>
<feature type="transmembrane region" description="Helical" evidence="12">
    <location>
        <begin position="175"/>
        <end position="194"/>
    </location>
</feature>
<keyword evidence="11" id="KW-1208">Phospholipid metabolism</keyword>
<feature type="transmembrane region" description="Helical" evidence="12">
    <location>
        <begin position="200"/>
        <end position="218"/>
    </location>
</feature>
<evidence type="ECO:0000256" key="9">
    <source>
        <dbReference type="ARBA" id="ARBA00023136"/>
    </source>
</evidence>
<keyword evidence="10" id="KW-0594">Phospholipid biosynthesis</keyword>
<keyword evidence="7 12" id="KW-1133">Transmembrane helix</keyword>
<feature type="non-terminal residue" evidence="13">
    <location>
        <position position="220"/>
    </location>
</feature>
<evidence type="ECO:0000256" key="5">
    <source>
        <dbReference type="ARBA" id="ARBA00022692"/>
    </source>
</evidence>
<keyword evidence="2" id="KW-1003">Cell membrane</keyword>
<feature type="transmembrane region" description="Helical" evidence="12">
    <location>
        <begin position="136"/>
        <end position="154"/>
    </location>
</feature>
<gene>
    <name evidence="13" type="ORF">S06H3_26346</name>
</gene>
<dbReference type="AlphaFoldDB" id="X1PBI2"/>
<evidence type="ECO:0000256" key="11">
    <source>
        <dbReference type="ARBA" id="ARBA00023264"/>
    </source>
</evidence>
<evidence type="ECO:0000256" key="10">
    <source>
        <dbReference type="ARBA" id="ARBA00023209"/>
    </source>
</evidence>
<evidence type="ECO:0000256" key="12">
    <source>
        <dbReference type="SAM" id="Phobius"/>
    </source>
</evidence>
<evidence type="ECO:0000256" key="4">
    <source>
        <dbReference type="ARBA" id="ARBA00022679"/>
    </source>
</evidence>
<proteinExistence type="predicted"/>
<evidence type="ECO:0008006" key="14">
    <source>
        <dbReference type="Google" id="ProtNLM"/>
    </source>
</evidence>
<feature type="transmembrane region" description="Helical" evidence="12">
    <location>
        <begin position="55"/>
        <end position="71"/>
    </location>
</feature>
<dbReference type="PANTHER" id="PTHR46382:SF1">
    <property type="entry name" value="PHOSPHATIDATE CYTIDYLYLTRANSFERASE"/>
    <property type="match status" value="1"/>
</dbReference>
<organism evidence="13">
    <name type="scientific">marine sediment metagenome</name>
    <dbReference type="NCBI Taxonomy" id="412755"/>
    <lineage>
        <taxon>unclassified sequences</taxon>
        <taxon>metagenomes</taxon>
        <taxon>ecological metagenomes</taxon>
    </lineage>
</organism>
<evidence type="ECO:0000256" key="2">
    <source>
        <dbReference type="ARBA" id="ARBA00022475"/>
    </source>
</evidence>
<dbReference type="EMBL" id="BARV01015223">
    <property type="protein sequence ID" value="GAI28279.1"/>
    <property type="molecule type" value="Genomic_DNA"/>
</dbReference>
<dbReference type="GO" id="GO:0005886">
    <property type="term" value="C:plasma membrane"/>
    <property type="evidence" value="ECO:0007669"/>
    <property type="project" value="UniProtKB-SubCell"/>
</dbReference>
<reference evidence="13" key="1">
    <citation type="journal article" date="2014" name="Front. Microbiol.">
        <title>High frequency of phylogenetically diverse reductive dehalogenase-homologous genes in deep subseafloor sedimentary metagenomes.</title>
        <authorList>
            <person name="Kawai M."/>
            <person name="Futagami T."/>
            <person name="Toyoda A."/>
            <person name="Takaki Y."/>
            <person name="Nishi S."/>
            <person name="Hori S."/>
            <person name="Arai W."/>
            <person name="Tsubouchi T."/>
            <person name="Morono Y."/>
            <person name="Uchiyama I."/>
            <person name="Ito T."/>
            <person name="Fujiyama A."/>
            <person name="Inagaki F."/>
            <person name="Takami H."/>
        </authorList>
    </citation>
    <scope>NUCLEOTIDE SEQUENCE</scope>
    <source>
        <strain evidence="13">Expedition CK06-06</strain>
    </source>
</reference>
<feature type="transmembrane region" description="Helical" evidence="12">
    <location>
        <begin position="29"/>
        <end position="48"/>
    </location>
</feature>
<dbReference type="PANTHER" id="PTHR46382">
    <property type="entry name" value="PHOSPHATIDATE CYTIDYLYLTRANSFERASE"/>
    <property type="match status" value="1"/>
</dbReference>
<keyword evidence="4" id="KW-0808">Transferase</keyword>
<evidence type="ECO:0000256" key="1">
    <source>
        <dbReference type="ARBA" id="ARBA00004651"/>
    </source>
</evidence>
<comment type="subcellular location">
    <subcellularLocation>
        <location evidence="1">Cell membrane</location>
        <topology evidence="1">Multi-pass membrane protein</topology>
    </subcellularLocation>
</comment>
<dbReference type="GO" id="GO:0016024">
    <property type="term" value="P:CDP-diacylglycerol biosynthetic process"/>
    <property type="evidence" value="ECO:0007669"/>
    <property type="project" value="TreeGrafter"/>
</dbReference>
<evidence type="ECO:0000256" key="8">
    <source>
        <dbReference type="ARBA" id="ARBA00023098"/>
    </source>
</evidence>
<feature type="transmembrane region" description="Helical" evidence="12">
    <location>
        <begin position="77"/>
        <end position="96"/>
    </location>
</feature>
<keyword evidence="9 12" id="KW-0472">Membrane</keyword>
<dbReference type="GO" id="GO:0004605">
    <property type="term" value="F:phosphatidate cytidylyltransferase activity"/>
    <property type="evidence" value="ECO:0007669"/>
    <property type="project" value="TreeGrafter"/>
</dbReference>
<keyword evidence="5 12" id="KW-0812">Transmembrane</keyword>
<keyword evidence="6" id="KW-0548">Nucleotidyltransferase</keyword>
<sequence>MLKQRVITGLWGIPLLIAAVWFAQPLPWFTILVAIWGLLAVYEFYKIVAGAKVPPLIYFGLIWTLLFIISPHCSYTFTLPLLLTSAVVLSLLWLLVRPQKEGSFIGWAWTIAGILYIGWLLSHLVALRGLDDGRNWVFLALLANFGSDTAAYFTGRALGRHKLAPNISPSKTWEGAIAGIMGAIIISLLFTIPSPLSLPIGYGQAILLGLLVSVFGQLGD</sequence>
<dbReference type="Pfam" id="PF01148">
    <property type="entry name" value="CTP_transf_1"/>
    <property type="match status" value="1"/>
</dbReference>